<dbReference type="HOGENOM" id="CLU_105955_1_0_1"/>
<sequence>MPVTGIIIGCEGDRGSYTLFQPVEIDEKHPIHRLGVHAPLSNIIGLLFKVYRHVPRSRVSGVSGAGLDNQIATYLMIEKDGFAGPEWQVQAGTVTVMREDGKPLTPESIETIWMYFDWLLELFGDDPSYAQNQMTREKFEAFCKRYKDERLLNGFKQFEKLELPS</sequence>
<accession>A0A0C9UQU0</accession>
<evidence type="ECO:0000313" key="1">
    <source>
        <dbReference type="EMBL" id="KIJ31447.1"/>
    </source>
</evidence>
<keyword evidence="2" id="KW-1185">Reference proteome</keyword>
<evidence type="ECO:0000313" key="2">
    <source>
        <dbReference type="Proteomes" id="UP000054279"/>
    </source>
</evidence>
<dbReference type="Proteomes" id="UP000054279">
    <property type="component" value="Unassembled WGS sequence"/>
</dbReference>
<dbReference type="AlphaFoldDB" id="A0A0C9UQU0"/>
<dbReference type="EMBL" id="KN837242">
    <property type="protein sequence ID" value="KIJ31447.1"/>
    <property type="molecule type" value="Genomic_DNA"/>
</dbReference>
<reference evidence="1 2" key="1">
    <citation type="submission" date="2014-06" db="EMBL/GenBank/DDBJ databases">
        <title>Evolutionary Origins and Diversification of the Mycorrhizal Mutualists.</title>
        <authorList>
            <consortium name="DOE Joint Genome Institute"/>
            <consortium name="Mycorrhizal Genomics Consortium"/>
            <person name="Kohler A."/>
            <person name="Kuo A."/>
            <person name="Nagy L.G."/>
            <person name="Floudas D."/>
            <person name="Copeland A."/>
            <person name="Barry K.W."/>
            <person name="Cichocki N."/>
            <person name="Veneault-Fourrey C."/>
            <person name="LaButti K."/>
            <person name="Lindquist E.A."/>
            <person name="Lipzen A."/>
            <person name="Lundell T."/>
            <person name="Morin E."/>
            <person name="Murat C."/>
            <person name="Riley R."/>
            <person name="Ohm R."/>
            <person name="Sun H."/>
            <person name="Tunlid A."/>
            <person name="Henrissat B."/>
            <person name="Grigoriev I.V."/>
            <person name="Hibbett D.S."/>
            <person name="Martin F."/>
        </authorList>
    </citation>
    <scope>NUCLEOTIDE SEQUENCE [LARGE SCALE GENOMIC DNA]</scope>
    <source>
        <strain evidence="1 2">SS14</strain>
    </source>
</reference>
<proteinExistence type="predicted"/>
<name>A0A0C9UQU0_SPHS4</name>
<gene>
    <name evidence="1" type="ORF">M422DRAFT_234542</name>
</gene>
<organism evidence="1 2">
    <name type="scientific">Sphaerobolus stellatus (strain SS14)</name>
    <dbReference type="NCBI Taxonomy" id="990650"/>
    <lineage>
        <taxon>Eukaryota</taxon>
        <taxon>Fungi</taxon>
        <taxon>Dikarya</taxon>
        <taxon>Basidiomycota</taxon>
        <taxon>Agaricomycotina</taxon>
        <taxon>Agaricomycetes</taxon>
        <taxon>Phallomycetidae</taxon>
        <taxon>Geastrales</taxon>
        <taxon>Sphaerobolaceae</taxon>
        <taxon>Sphaerobolus</taxon>
    </lineage>
</organism>
<protein>
    <submittedName>
        <fullName evidence="1">Uncharacterized protein</fullName>
    </submittedName>
</protein>
<dbReference type="OrthoDB" id="2212237at2759"/>